<evidence type="ECO:0000313" key="3">
    <source>
        <dbReference type="Proteomes" id="UP001596296"/>
    </source>
</evidence>
<dbReference type="EMBL" id="JBHSXL010000001">
    <property type="protein sequence ID" value="MFC6891190.1"/>
    <property type="molecule type" value="Genomic_DNA"/>
</dbReference>
<feature type="compositionally biased region" description="Acidic residues" evidence="1">
    <location>
        <begin position="83"/>
        <end position="98"/>
    </location>
</feature>
<feature type="region of interest" description="Disordered" evidence="1">
    <location>
        <begin position="1"/>
        <end position="20"/>
    </location>
</feature>
<dbReference type="RefSeq" id="WP_379739062.1">
    <property type="nucleotide sequence ID" value="NZ_JBHSVN010000001.1"/>
</dbReference>
<dbReference type="AlphaFoldDB" id="A0ABD5UP42"/>
<protein>
    <submittedName>
        <fullName evidence="2">Uncharacterized protein</fullName>
    </submittedName>
</protein>
<sequence length="98" mass="10788">MTRDQKPVSEDEIDALREGMDQQREEIRGALAEDLGGDPSDYDAEAHLNARAGEPVTDGGEDASELPEDDPLFTGDPLLSPEDPVDETEIDDTLYERE</sequence>
<dbReference type="Proteomes" id="UP001596296">
    <property type="component" value="Unassembled WGS sequence"/>
</dbReference>
<reference evidence="2 3" key="1">
    <citation type="journal article" date="2019" name="Int. J. Syst. Evol. Microbiol.">
        <title>The Global Catalogue of Microorganisms (GCM) 10K type strain sequencing project: providing services to taxonomists for standard genome sequencing and annotation.</title>
        <authorList>
            <consortium name="The Broad Institute Genomics Platform"/>
            <consortium name="The Broad Institute Genome Sequencing Center for Infectious Disease"/>
            <person name="Wu L."/>
            <person name="Ma J."/>
        </authorList>
    </citation>
    <scope>NUCLEOTIDE SEQUENCE [LARGE SCALE GENOMIC DNA]</scope>
    <source>
        <strain evidence="2 3">SKJ47</strain>
    </source>
</reference>
<organism evidence="2 3">
    <name type="scientific">Halopenitus salinus</name>
    <dbReference type="NCBI Taxonomy" id="1198295"/>
    <lineage>
        <taxon>Archaea</taxon>
        <taxon>Methanobacteriati</taxon>
        <taxon>Methanobacteriota</taxon>
        <taxon>Stenosarchaea group</taxon>
        <taxon>Halobacteria</taxon>
        <taxon>Halobacteriales</taxon>
        <taxon>Haloferacaceae</taxon>
        <taxon>Halopenitus</taxon>
    </lineage>
</organism>
<gene>
    <name evidence="2" type="ORF">ACFQE9_00875</name>
</gene>
<keyword evidence="3" id="KW-1185">Reference proteome</keyword>
<feature type="region of interest" description="Disordered" evidence="1">
    <location>
        <begin position="33"/>
        <end position="98"/>
    </location>
</feature>
<evidence type="ECO:0000256" key="1">
    <source>
        <dbReference type="SAM" id="MobiDB-lite"/>
    </source>
</evidence>
<name>A0ABD5UP42_9EURY</name>
<evidence type="ECO:0000313" key="2">
    <source>
        <dbReference type="EMBL" id="MFC6891190.1"/>
    </source>
</evidence>
<feature type="compositionally biased region" description="Acidic residues" evidence="1">
    <location>
        <begin position="59"/>
        <end position="71"/>
    </location>
</feature>
<proteinExistence type="predicted"/>
<comment type="caution">
    <text evidence="2">The sequence shown here is derived from an EMBL/GenBank/DDBJ whole genome shotgun (WGS) entry which is preliminary data.</text>
</comment>
<accession>A0ABD5UP42</accession>